<evidence type="ECO:0000256" key="1">
    <source>
        <dbReference type="SAM" id="MobiDB-lite"/>
    </source>
</evidence>
<feature type="compositionally biased region" description="Basic and acidic residues" evidence="1">
    <location>
        <begin position="233"/>
        <end position="246"/>
    </location>
</feature>
<feature type="compositionally biased region" description="Polar residues" evidence="1">
    <location>
        <begin position="445"/>
        <end position="458"/>
    </location>
</feature>
<sequence>MDKLETPYDEEAAFIECTVCDKSIRGETLYKIHLTTPGHIKKEDAIVAAGRAVRKRTMPEFKDILQYLDHLKLDEPIIGLSFLDEMPCNDPQAGPKYFCRLCHLTAILSEMVHHVIGRKHRQKYVELKRPDLVTWDKQSIITQGGKIIRARAEIIERQDGRGRPMPLANKGTEDKLNISKVLPKEKQNRNRSITPRVTQQNVPPLLPELKNYRNEYSHREKYPTGHTPPPLFHSREPDANRDRLRGDTLGRDYMEEQLCRDNYRKSDMYRRENMDPSYYEEYQEEYINDPHNFSARSVLEPGGVKKYDTREEIPHAQAQYVEYYTDKALPYRGPYPDNDPLKEFYSEEVRRRRVSSAEYPMQRGYPDNEQRWPLERESVRHDTIIRTSSHRSSEPEVNRGNFPAAVESDQSHDHLFCVIRDYQHERKEPHPEGIMSNAGPGRTGPPTSQRQVEVNRTMSDIPEPFRRFLKGANDDETQGKRKRKSRFSDATAEEVEMTKEMFSDKYGPPNPKFGGHPRPVSVQLRHESHGSQHTESYTESQGSRHTESYQKEGFGSESIFDMLKNIEIENAEEADLLKNQLCNLLKEFKCKKSEKAVQNIQGRAVINNSYSSFKVDPELSPRYHYERTLREDSDFRREGYFKDDHRGRVWKEHEHISAKQSIEHHSLGHGEPRYSTRSQREELFGWSEMPRATRPDELAQYPDRFQEPMHPHDYQPTAEEFFNTHSSAPPLDIERVARMNRESRCSKNLDKITSTLLELVARK</sequence>
<accession>A0A6G1QXX7</accession>
<dbReference type="Proteomes" id="UP000503349">
    <property type="component" value="Chromosome 1"/>
</dbReference>
<proteinExistence type="predicted"/>
<evidence type="ECO:0000313" key="3">
    <source>
        <dbReference type="EMBL" id="KAF3707482.1"/>
    </source>
</evidence>
<keyword evidence="4" id="KW-1185">Reference proteome</keyword>
<feature type="region of interest" description="Disordered" evidence="1">
    <location>
        <begin position="429"/>
        <end position="550"/>
    </location>
</feature>
<dbReference type="AlphaFoldDB" id="A0A6G1QXX7"/>
<feature type="region of interest" description="Disordered" evidence="1">
    <location>
        <begin position="218"/>
        <end position="246"/>
    </location>
</feature>
<reference evidence="3 4" key="1">
    <citation type="submission" date="2019-02" db="EMBL/GenBank/DDBJ databases">
        <title>Opniocepnalus argus genome.</title>
        <authorList>
            <person name="Zhou C."/>
            <person name="Xiao S."/>
        </authorList>
    </citation>
    <scope>NUCLEOTIDE SEQUENCE [LARGE SCALE GENOMIC DNA]</scope>
    <source>
        <strain evidence="3">OARG1902GOOAL</strain>
        <tissue evidence="3">Muscle</tissue>
    </source>
</reference>
<dbReference type="EMBL" id="CM015712">
    <property type="protein sequence ID" value="KAF3707482.1"/>
    <property type="molecule type" value="Genomic_DNA"/>
</dbReference>
<feature type="compositionally biased region" description="Basic and acidic residues" evidence="1">
    <location>
        <begin position="171"/>
        <end position="188"/>
    </location>
</feature>
<evidence type="ECO:0000313" key="4">
    <source>
        <dbReference type="Proteomes" id="UP000503349"/>
    </source>
</evidence>
<feature type="domain" description="C2H2-type" evidence="2">
    <location>
        <begin position="17"/>
        <end position="39"/>
    </location>
</feature>
<dbReference type="InterPro" id="IPR013087">
    <property type="entry name" value="Znf_C2H2_type"/>
</dbReference>
<evidence type="ECO:0000259" key="2">
    <source>
        <dbReference type="PROSITE" id="PS00028"/>
    </source>
</evidence>
<reference evidence="4" key="2">
    <citation type="submission" date="2019-02" db="EMBL/GenBank/DDBJ databases">
        <title>Opniocepnalus argus Var Kimnra genome.</title>
        <authorList>
            <person name="Zhou C."/>
            <person name="Xiao S."/>
        </authorList>
    </citation>
    <scope>NUCLEOTIDE SEQUENCE [LARGE SCALE GENOMIC DNA]</scope>
</reference>
<organism evidence="3 4">
    <name type="scientific">Channa argus</name>
    <name type="common">Northern snakehead</name>
    <name type="synonym">Ophicephalus argus</name>
    <dbReference type="NCBI Taxonomy" id="215402"/>
    <lineage>
        <taxon>Eukaryota</taxon>
        <taxon>Metazoa</taxon>
        <taxon>Chordata</taxon>
        <taxon>Craniata</taxon>
        <taxon>Vertebrata</taxon>
        <taxon>Euteleostomi</taxon>
        <taxon>Actinopterygii</taxon>
        <taxon>Neopterygii</taxon>
        <taxon>Teleostei</taxon>
        <taxon>Neoteleostei</taxon>
        <taxon>Acanthomorphata</taxon>
        <taxon>Anabantaria</taxon>
        <taxon>Anabantiformes</taxon>
        <taxon>Channoidei</taxon>
        <taxon>Channidae</taxon>
        <taxon>Channa</taxon>
    </lineage>
</organism>
<dbReference type="PROSITE" id="PS00028">
    <property type="entry name" value="ZINC_FINGER_C2H2_1"/>
    <property type="match status" value="1"/>
</dbReference>
<feature type="region of interest" description="Disordered" evidence="1">
    <location>
        <begin position="159"/>
        <end position="196"/>
    </location>
</feature>
<name>A0A6G1QXX7_CHAAH</name>
<gene>
    <name evidence="3" type="ORF">EXN66_Car000655</name>
</gene>
<protein>
    <recommendedName>
        <fullName evidence="2">C2H2-type domain-containing protein</fullName>
    </recommendedName>
</protein>